<reference evidence="2" key="1">
    <citation type="submission" date="2023-06" db="EMBL/GenBank/DDBJ databases">
        <authorList>
            <consortium name="Lawrence Berkeley National Laboratory"/>
            <person name="Ahrendt S."/>
            <person name="Sahu N."/>
            <person name="Indic B."/>
            <person name="Wong-Bajracharya J."/>
            <person name="Merenyi Z."/>
            <person name="Ke H.-M."/>
            <person name="Monk M."/>
            <person name="Kocsube S."/>
            <person name="Drula E."/>
            <person name="Lipzen A."/>
            <person name="Balint B."/>
            <person name="Henrissat B."/>
            <person name="Andreopoulos B."/>
            <person name="Martin F.M."/>
            <person name="Harder C.B."/>
            <person name="Rigling D."/>
            <person name="Ford K.L."/>
            <person name="Foster G.D."/>
            <person name="Pangilinan J."/>
            <person name="Papanicolaou A."/>
            <person name="Barry K."/>
            <person name="LaButti K."/>
            <person name="Viragh M."/>
            <person name="Koriabine M."/>
            <person name="Yan M."/>
            <person name="Riley R."/>
            <person name="Champramary S."/>
            <person name="Plett K.L."/>
            <person name="Tsai I.J."/>
            <person name="Slot J."/>
            <person name="Sipos G."/>
            <person name="Plett J."/>
            <person name="Nagy L.G."/>
            <person name="Grigoriev I.V."/>
        </authorList>
    </citation>
    <scope>NUCLEOTIDE SEQUENCE</scope>
    <source>
        <strain evidence="2">HWK02</strain>
    </source>
</reference>
<sequence length="541" mass="61627">MSQPCSFCHIVATPEPHDLRSTRVAELLSQNGPPLEAEMPSLLAAVRDAPASLSAIDEKIQETRKVLETLLRERERMSLYVSDATTLLQPIRALSNEIFYEIFSWCVSDWLDITTEPQGPEDSLDPRRPPWTFTCVSRRWRDVALSLPRLWSTVVFDTYRYKEFRVSHRTCLYRLGLQLERSRNSDLSVSLHSGFSRPISEHPAFVLLELSTCRWKRLYMNLPPSTVAAFSGNVFSRLRELVVRIKDTTPSSERPIVVDTFRSAFHLRSFQSRGNAYPCAVFRLPWSNLTAYTCDDSSDKHSWTAMKKLKSAKHLSLYCASSKAAPSSPLTFPTVQDLVVEETRSSHSGTIAHTFRLLVLPSLSYLTLNFPDDRIVHFPKIATSSAHLKTLDLACNFIHDPRNIRHFLDFLRVVDRVENLYLRTTTLPDVLLVGLTKKFDQVLLLPTLRNLTFSPKFPSVNTKLFFDMLESRCKGTSETIKEEGTGPISSTSESDKENPPRRMFLENVRFASCSTVPFEAAEDVKRWKDICDGLKMVYGST</sequence>
<comment type="caution">
    <text evidence="2">The sequence shown here is derived from an EMBL/GenBank/DDBJ whole genome shotgun (WGS) entry which is preliminary data.</text>
</comment>
<evidence type="ECO:0008006" key="4">
    <source>
        <dbReference type="Google" id="ProtNLM"/>
    </source>
</evidence>
<organism evidence="2 3">
    <name type="scientific">Armillaria luteobubalina</name>
    <dbReference type="NCBI Taxonomy" id="153913"/>
    <lineage>
        <taxon>Eukaryota</taxon>
        <taxon>Fungi</taxon>
        <taxon>Dikarya</taxon>
        <taxon>Basidiomycota</taxon>
        <taxon>Agaricomycotina</taxon>
        <taxon>Agaricomycetes</taxon>
        <taxon>Agaricomycetidae</taxon>
        <taxon>Agaricales</taxon>
        <taxon>Marasmiineae</taxon>
        <taxon>Physalacriaceae</taxon>
        <taxon>Armillaria</taxon>
    </lineage>
</organism>
<dbReference type="InterPro" id="IPR032675">
    <property type="entry name" value="LRR_dom_sf"/>
</dbReference>
<proteinExistence type="predicted"/>
<dbReference type="AlphaFoldDB" id="A0AA39UAD8"/>
<dbReference type="Proteomes" id="UP001175228">
    <property type="component" value="Unassembled WGS sequence"/>
</dbReference>
<gene>
    <name evidence="2" type="ORF">EDD18DRAFT_1434060</name>
</gene>
<dbReference type="Gene3D" id="3.80.10.10">
    <property type="entry name" value="Ribonuclease Inhibitor"/>
    <property type="match status" value="1"/>
</dbReference>
<evidence type="ECO:0000313" key="3">
    <source>
        <dbReference type="Proteomes" id="UP001175228"/>
    </source>
</evidence>
<dbReference type="EMBL" id="JAUEPU010000069">
    <property type="protein sequence ID" value="KAK0482007.1"/>
    <property type="molecule type" value="Genomic_DNA"/>
</dbReference>
<name>A0AA39UAD8_9AGAR</name>
<evidence type="ECO:0000313" key="2">
    <source>
        <dbReference type="EMBL" id="KAK0482007.1"/>
    </source>
</evidence>
<protein>
    <recommendedName>
        <fullName evidence="4">F-box domain-containing protein</fullName>
    </recommendedName>
</protein>
<keyword evidence="3" id="KW-1185">Reference proteome</keyword>
<feature type="region of interest" description="Disordered" evidence="1">
    <location>
        <begin position="478"/>
        <end position="499"/>
    </location>
</feature>
<evidence type="ECO:0000256" key="1">
    <source>
        <dbReference type="SAM" id="MobiDB-lite"/>
    </source>
</evidence>
<accession>A0AA39UAD8</accession>
<dbReference type="SUPFAM" id="SSF52058">
    <property type="entry name" value="L domain-like"/>
    <property type="match status" value="1"/>
</dbReference>